<sequence length="116" mass="12704">MVRIEDRSLLDLLLLGAVATAPGDGAAVLRAVHERSDRAVELSRRVGYRALHRLERNRLVHRPDGSGYRLTAAGTRSLRIRRREYDEQVRAVRAVTSGPGAAADRAGRVRGSGPRA</sequence>
<evidence type="ECO:0000313" key="2">
    <source>
        <dbReference type="EMBL" id="SFM75710.1"/>
    </source>
</evidence>
<dbReference type="Proteomes" id="UP000199614">
    <property type="component" value="Unassembled WGS sequence"/>
</dbReference>
<proteinExistence type="predicted"/>
<reference evidence="2 3" key="1">
    <citation type="submission" date="2016-10" db="EMBL/GenBank/DDBJ databases">
        <authorList>
            <person name="de Groot N.N."/>
        </authorList>
    </citation>
    <scope>NUCLEOTIDE SEQUENCE [LARGE SCALE GENOMIC DNA]</scope>
    <source>
        <strain evidence="2 3">CGMCC 4.1877</strain>
    </source>
</reference>
<gene>
    <name evidence="2" type="ORF">SAMN05216207_1002277</name>
</gene>
<evidence type="ECO:0000256" key="1">
    <source>
        <dbReference type="SAM" id="MobiDB-lite"/>
    </source>
</evidence>
<dbReference type="OrthoDB" id="9814826at2"/>
<accession>A0A1I4TGN8</accession>
<dbReference type="InterPro" id="IPR036390">
    <property type="entry name" value="WH_DNA-bd_sf"/>
</dbReference>
<dbReference type="AlphaFoldDB" id="A0A1I4TGN8"/>
<dbReference type="SUPFAM" id="SSF46785">
    <property type="entry name" value="Winged helix' DNA-binding domain"/>
    <property type="match status" value="1"/>
</dbReference>
<dbReference type="EMBL" id="FOUY01000002">
    <property type="protein sequence ID" value="SFM75710.1"/>
    <property type="molecule type" value="Genomic_DNA"/>
</dbReference>
<feature type="compositionally biased region" description="Low complexity" evidence="1">
    <location>
        <begin position="98"/>
        <end position="116"/>
    </location>
</feature>
<organism evidence="2 3">
    <name type="scientific">Pseudonocardia ammonioxydans</name>
    <dbReference type="NCBI Taxonomy" id="260086"/>
    <lineage>
        <taxon>Bacteria</taxon>
        <taxon>Bacillati</taxon>
        <taxon>Actinomycetota</taxon>
        <taxon>Actinomycetes</taxon>
        <taxon>Pseudonocardiales</taxon>
        <taxon>Pseudonocardiaceae</taxon>
        <taxon>Pseudonocardia</taxon>
    </lineage>
</organism>
<feature type="region of interest" description="Disordered" evidence="1">
    <location>
        <begin position="96"/>
        <end position="116"/>
    </location>
</feature>
<dbReference type="InterPro" id="IPR036388">
    <property type="entry name" value="WH-like_DNA-bd_sf"/>
</dbReference>
<dbReference type="RefSeq" id="WP_093337246.1">
    <property type="nucleotide sequence ID" value="NZ_FOUY01000002.1"/>
</dbReference>
<name>A0A1I4TGN8_PSUAM</name>
<keyword evidence="2" id="KW-0238">DNA-binding</keyword>
<dbReference type="Gene3D" id="1.10.10.10">
    <property type="entry name" value="Winged helix-like DNA-binding domain superfamily/Winged helix DNA-binding domain"/>
    <property type="match status" value="1"/>
</dbReference>
<evidence type="ECO:0000313" key="3">
    <source>
        <dbReference type="Proteomes" id="UP000199614"/>
    </source>
</evidence>
<keyword evidence="3" id="KW-1185">Reference proteome</keyword>
<dbReference type="GO" id="GO:0003677">
    <property type="term" value="F:DNA binding"/>
    <property type="evidence" value="ECO:0007669"/>
    <property type="project" value="UniProtKB-KW"/>
</dbReference>
<protein>
    <submittedName>
        <fullName evidence="2">DNA-binding transcriptional regulator, PadR family</fullName>
    </submittedName>
</protein>